<evidence type="ECO:0000313" key="2">
    <source>
        <dbReference type="EMBL" id="KZS87036.1"/>
    </source>
</evidence>
<proteinExistence type="predicted"/>
<dbReference type="InterPro" id="IPR036537">
    <property type="entry name" value="Adaptor_Cbl_N_dom_sf"/>
</dbReference>
<dbReference type="OrthoDB" id="192148at2759"/>
<organism evidence="2 3">
    <name type="scientific">Sistotremastrum niveocremeum HHB9708</name>
    <dbReference type="NCBI Taxonomy" id="1314777"/>
    <lineage>
        <taxon>Eukaryota</taxon>
        <taxon>Fungi</taxon>
        <taxon>Dikarya</taxon>
        <taxon>Basidiomycota</taxon>
        <taxon>Agaricomycotina</taxon>
        <taxon>Agaricomycetes</taxon>
        <taxon>Sistotremastrales</taxon>
        <taxon>Sistotremastraceae</taxon>
        <taxon>Sertulicium</taxon>
        <taxon>Sertulicium niveocremeum</taxon>
    </lineage>
</organism>
<dbReference type="GO" id="GO:0007166">
    <property type="term" value="P:cell surface receptor signaling pathway"/>
    <property type="evidence" value="ECO:0007669"/>
    <property type="project" value="InterPro"/>
</dbReference>
<name>A0A164MU36_9AGAM</name>
<dbReference type="CDD" id="cd21037">
    <property type="entry name" value="MLKL_NTD"/>
    <property type="match status" value="1"/>
</dbReference>
<gene>
    <name evidence="2" type="ORF">SISNIDRAFT_322856</name>
</gene>
<dbReference type="AlphaFoldDB" id="A0A164MU36"/>
<feature type="region of interest" description="Disordered" evidence="1">
    <location>
        <begin position="110"/>
        <end position="131"/>
    </location>
</feature>
<dbReference type="InterPro" id="IPR059179">
    <property type="entry name" value="MLKL-like_MCAfunc"/>
</dbReference>
<protein>
    <submittedName>
        <fullName evidence="2">Uncharacterized protein</fullName>
    </submittedName>
</protein>
<keyword evidence="3" id="KW-1185">Reference proteome</keyword>
<reference evidence="2 3" key="1">
    <citation type="journal article" date="2016" name="Mol. Biol. Evol.">
        <title>Comparative Genomics of Early-Diverging Mushroom-Forming Fungi Provides Insights into the Origins of Lignocellulose Decay Capabilities.</title>
        <authorList>
            <person name="Nagy L.G."/>
            <person name="Riley R."/>
            <person name="Tritt A."/>
            <person name="Adam C."/>
            <person name="Daum C."/>
            <person name="Floudas D."/>
            <person name="Sun H."/>
            <person name="Yadav J.S."/>
            <person name="Pangilinan J."/>
            <person name="Larsson K.H."/>
            <person name="Matsuura K."/>
            <person name="Barry K."/>
            <person name="Labutti K."/>
            <person name="Kuo R."/>
            <person name="Ohm R.A."/>
            <person name="Bhattacharya S.S."/>
            <person name="Shirouzu T."/>
            <person name="Yoshinaga Y."/>
            <person name="Martin F.M."/>
            <person name="Grigoriev I.V."/>
            <person name="Hibbett D.S."/>
        </authorList>
    </citation>
    <scope>NUCLEOTIDE SEQUENCE [LARGE SCALE GENOMIC DNA]</scope>
    <source>
        <strain evidence="2 3">HHB9708</strain>
    </source>
</reference>
<dbReference type="EMBL" id="KV419458">
    <property type="protein sequence ID" value="KZS87036.1"/>
    <property type="molecule type" value="Genomic_DNA"/>
</dbReference>
<evidence type="ECO:0000256" key="1">
    <source>
        <dbReference type="SAM" id="MobiDB-lite"/>
    </source>
</evidence>
<dbReference type="Gene3D" id="1.20.930.20">
    <property type="entry name" value="Adaptor protein Cbl, N-terminal domain"/>
    <property type="match status" value="1"/>
</dbReference>
<dbReference type="Proteomes" id="UP000076722">
    <property type="component" value="Unassembled WGS sequence"/>
</dbReference>
<sequence length="131" mass="14562">MPPSADTTSNLLKGLKIVQSLSEAVPHGGILKAVAGVGITILETVERARVNREECFDIARRAAEHISVLKRLRTEDGLSDDLGDSLERYRRPRRSIDKSRRFGIHVRGREEVDVSDNECARGDPDVSREAE</sequence>
<evidence type="ECO:0000313" key="3">
    <source>
        <dbReference type="Proteomes" id="UP000076722"/>
    </source>
</evidence>
<accession>A0A164MU36</accession>